<dbReference type="AlphaFoldDB" id="X1HQS9"/>
<gene>
    <name evidence="1" type="ORF">S03H2_38440</name>
</gene>
<feature type="non-terminal residue" evidence="1">
    <location>
        <position position="1"/>
    </location>
</feature>
<protein>
    <submittedName>
        <fullName evidence="1">Uncharacterized protein</fullName>
    </submittedName>
</protein>
<organism evidence="1">
    <name type="scientific">marine sediment metagenome</name>
    <dbReference type="NCBI Taxonomy" id="412755"/>
    <lineage>
        <taxon>unclassified sequences</taxon>
        <taxon>metagenomes</taxon>
        <taxon>ecological metagenomes</taxon>
    </lineage>
</organism>
<sequence length="50" mass="5654">HCGLLAMTFFNRFLDCAMLRIASLGMTGVVCSEWRQRNIQSVIALEMGVY</sequence>
<name>X1HQS9_9ZZZZ</name>
<dbReference type="EMBL" id="BARU01023699">
    <property type="protein sequence ID" value="GAH56189.1"/>
    <property type="molecule type" value="Genomic_DNA"/>
</dbReference>
<evidence type="ECO:0000313" key="1">
    <source>
        <dbReference type="EMBL" id="GAH56189.1"/>
    </source>
</evidence>
<comment type="caution">
    <text evidence="1">The sequence shown here is derived from an EMBL/GenBank/DDBJ whole genome shotgun (WGS) entry which is preliminary data.</text>
</comment>
<accession>X1HQS9</accession>
<reference evidence="1" key="1">
    <citation type="journal article" date="2014" name="Front. Microbiol.">
        <title>High frequency of phylogenetically diverse reductive dehalogenase-homologous genes in deep subseafloor sedimentary metagenomes.</title>
        <authorList>
            <person name="Kawai M."/>
            <person name="Futagami T."/>
            <person name="Toyoda A."/>
            <person name="Takaki Y."/>
            <person name="Nishi S."/>
            <person name="Hori S."/>
            <person name="Arai W."/>
            <person name="Tsubouchi T."/>
            <person name="Morono Y."/>
            <person name="Uchiyama I."/>
            <person name="Ito T."/>
            <person name="Fujiyama A."/>
            <person name="Inagaki F."/>
            <person name="Takami H."/>
        </authorList>
    </citation>
    <scope>NUCLEOTIDE SEQUENCE</scope>
    <source>
        <strain evidence="1">Expedition CK06-06</strain>
    </source>
</reference>
<proteinExistence type="predicted"/>